<dbReference type="Proteomes" id="UP001054902">
    <property type="component" value="Unassembled WGS sequence"/>
</dbReference>
<protein>
    <recommendedName>
        <fullName evidence="4">Protein phosphatase inhibitor 2</fullName>
    </recommendedName>
</protein>
<feature type="region of interest" description="Disordered" evidence="1">
    <location>
        <begin position="107"/>
        <end position="132"/>
    </location>
</feature>
<proteinExistence type="predicted"/>
<name>A0AAD3HFA2_9STRA</name>
<feature type="compositionally biased region" description="Low complexity" evidence="1">
    <location>
        <begin position="107"/>
        <end position="122"/>
    </location>
</feature>
<dbReference type="AlphaFoldDB" id="A0AAD3HFA2"/>
<organism evidence="2 3">
    <name type="scientific">Chaetoceros tenuissimus</name>
    <dbReference type="NCBI Taxonomy" id="426638"/>
    <lineage>
        <taxon>Eukaryota</taxon>
        <taxon>Sar</taxon>
        <taxon>Stramenopiles</taxon>
        <taxon>Ochrophyta</taxon>
        <taxon>Bacillariophyta</taxon>
        <taxon>Coscinodiscophyceae</taxon>
        <taxon>Chaetocerotophycidae</taxon>
        <taxon>Chaetocerotales</taxon>
        <taxon>Chaetocerotaceae</taxon>
        <taxon>Chaetoceros</taxon>
    </lineage>
</organism>
<dbReference type="Pfam" id="PF04979">
    <property type="entry name" value="IPP-2"/>
    <property type="match status" value="1"/>
</dbReference>
<gene>
    <name evidence="2" type="ORF">CTEN210_17500</name>
</gene>
<sequence>MDAEPILHEPDLKAVPNKPALVTSKNHSKKKKGITLKWDEHAIEEHDQLRGTRMKIDEPDTPYAYDHHSDSEASAGSHHSRDAKVKHLDWNHLENKLGAVAAVRANLPSSPSLSGGNSSGPDSDFELDGRRTRMKAKEFEMHRKAHYNEMEALKKWRAEHQNDSDDEDEDEVM</sequence>
<evidence type="ECO:0008006" key="4">
    <source>
        <dbReference type="Google" id="ProtNLM"/>
    </source>
</evidence>
<keyword evidence="3" id="KW-1185">Reference proteome</keyword>
<feature type="region of interest" description="Disordered" evidence="1">
    <location>
        <begin position="1"/>
        <end position="87"/>
    </location>
</feature>
<evidence type="ECO:0000313" key="2">
    <source>
        <dbReference type="EMBL" id="GFH61024.1"/>
    </source>
</evidence>
<dbReference type="InterPro" id="IPR007062">
    <property type="entry name" value="PPI-2"/>
</dbReference>
<feature type="compositionally biased region" description="Basic and acidic residues" evidence="1">
    <location>
        <begin position="1"/>
        <end position="12"/>
    </location>
</feature>
<evidence type="ECO:0000313" key="3">
    <source>
        <dbReference type="Proteomes" id="UP001054902"/>
    </source>
</evidence>
<dbReference type="EMBL" id="BLLK01000069">
    <property type="protein sequence ID" value="GFH61024.1"/>
    <property type="molecule type" value="Genomic_DNA"/>
</dbReference>
<dbReference type="PANTHER" id="PTHR12398:SF20">
    <property type="entry name" value="PROTEIN PHOSPHATASE 1 REGULATORY INHIBITOR SUBUNIT 2"/>
    <property type="match status" value="1"/>
</dbReference>
<reference evidence="2 3" key="1">
    <citation type="journal article" date="2021" name="Sci. Rep.">
        <title>The genome of the diatom Chaetoceros tenuissimus carries an ancient integrated fragment of an extant virus.</title>
        <authorList>
            <person name="Hongo Y."/>
            <person name="Kimura K."/>
            <person name="Takaki Y."/>
            <person name="Yoshida Y."/>
            <person name="Baba S."/>
            <person name="Kobayashi G."/>
            <person name="Nagasaki K."/>
            <person name="Hano T."/>
            <person name="Tomaru Y."/>
        </authorList>
    </citation>
    <scope>NUCLEOTIDE SEQUENCE [LARGE SCALE GENOMIC DNA]</scope>
    <source>
        <strain evidence="2 3">NIES-3715</strain>
    </source>
</reference>
<dbReference type="PANTHER" id="PTHR12398">
    <property type="entry name" value="PROTEIN PHOSPHATASE INHIBITOR"/>
    <property type="match status" value="1"/>
</dbReference>
<feature type="compositionally biased region" description="Basic and acidic residues" evidence="1">
    <location>
        <begin position="37"/>
        <end position="58"/>
    </location>
</feature>
<comment type="caution">
    <text evidence="2">The sequence shown here is derived from an EMBL/GenBank/DDBJ whole genome shotgun (WGS) entry which is preliminary data.</text>
</comment>
<dbReference type="GO" id="GO:0004864">
    <property type="term" value="F:protein phosphatase inhibitor activity"/>
    <property type="evidence" value="ECO:0007669"/>
    <property type="project" value="InterPro"/>
</dbReference>
<accession>A0AAD3HFA2</accession>
<dbReference type="GO" id="GO:0009966">
    <property type="term" value="P:regulation of signal transduction"/>
    <property type="evidence" value="ECO:0007669"/>
    <property type="project" value="InterPro"/>
</dbReference>
<evidence type="ECO:0000256" key="1">
    <source>
        <dbReference type="SAM" id="MobiDB-lite"/>
    </source>
</evidence>